<dbReference type="PROSITE" id="PS50925">
    <property type="entry name" value="BLUF"/>
    <property type="match status" value="1"/>
</dbReference>
<evidence type="ECO:0000259" key="1">
    <source>
        <dbReference type="PROSITE" id="PS50925"/>
    </source>
</evidence>
<evidence type="ECO:0000313" key="3">
    <source>
        <dbReference type="Proteomes" id="UP001166291"/>
    </source>
</evidence>
<name>A0ABS6VNX1_9GAMM</name>
<keyword evidence="3" id="KW-1185">Reference proteome</keyword>
<comment type="caution">
    <text evidence="2">The sequence shown here is derived from an EMBL/GenBank/DDBJ whole genome shotgun (WGS) entry which is preliminary data.</text>
</comment>
<dbReference type="SMART" id="SM01034">
    <property type="entry name" value="BLUF"/>
    <property type="match status" value="1"/>
</dbReference>
<dbReference type="Proteomes" id="UP001166291">
    <property type="component" value="Unassembled WGS sequence"/>
</dbReference>
<reference evidence="2" key="1">
    <citation type="submission" date="2021-07" db="EMBL/GenBank/DDBJ databases">
        <title>Zhongshania sp. CAU 1632 isolated from seawater.</title>
        <authorList>
            <person name="Kim W."/>
        </authorList>
    </citation>
    <scope>NUCLEOTIDE SEQUENCE</scope>
    <source>
        <strain evidence="2">CAU 1632</strain>
    </source>
</reference>
<proteinExistence type="predicted"/>
<gene>
    <name evidence="2" type="ORF">KXJ70_04450</name>
</gene>
<dbReference type="RefSeq" id="WP_219042238.1">
    <property type="nucleotide sequence ID" value="NZ_JAHWDQ010000001.1"/>
</dbReference>
<dbReference type="EMBL" id="JAHWDQ010000001">
    <property type="protein sequence ID" value="MBW2940010.1"/>
    <property type="molecule type" value="Genomic_DNA"/>
</dbReference>
<evidence type="ECO:0000313" key="2">
    <source>
        <dbReference type="EMBL" id="MBW2940010.1"/>
    </source>
</evidence>
<accession>A0ABS6VNX1</accession>
<organism evidence="2 3">
    <name type="scientific">Zhongshania aquimaris</name>
    <dbReference type="NCBI Taxonomy" id="2857107"/>
    <lineage>
        <taxon>Bacteria</taxon>
        <taxon>Pseudomonadati</taxon>
        <taxon>Pseudomonadota</taxon>
        <taxon>Gammaproteobacteria</taxon>
        <taxon>Cellvibrionales</taxon>
        <taxon>Spongiibacteraceae</taxon>
        <taxon>Zhongshania</taxon>
    </lineage>
</organism>
<dbReference type="Pfam" id="PF04940">
    <property type="entry name" value="BLUF"/>
    <property type="match status" value="1"/>
</dbReference>
<protein>
    <submittedName>
        <fullName evidence="2">BLUF domain-containing protein</fullName>
    </submittedName>
</protein>
<dbReference type="InterPro" id="IPR007024">
    <property type="entry name" value="BLUF_domain"/>
</dbReference>
<sequence>MKRIACISTITTQPDEGDASTQLMALYNSTRVYNRENDITGVFLVSDSSCLQIMEGNAESLANAIYRIGRDPRISDFSVVMNSNADAAEFAGWKIRIIGAGTDAHLDFIARLKESLADKIQAKSSTDKTRLERFFGRPELPTPTPTTILATPAPAPANISSTSQKIYDDCVVSVSAWPRPTQMRMTPELIRLCSNLTKRPAHFERILALKLCSSTEKLTHYLSVLESLGLLKTHSSVGVPNLRVVSNPSIAANTTEQAVNKTADRFSRVLRRFIASAKS</sequence>
<feature type="domain" description="BLUF" evidence="1">
    <location>
        <begin position="1"/>
        <end position="96"/>
    </location>
</feature>